<dbReference type="Proteomes" id="UP000198251">
    <property type="component" value="Chromosome I"/>
</dbReference>
<dbReference type="InterPro" id="IPR014544">
    <property type="entry name" value="UCP028408"/>
</dbReference>
<organism evidence="3 4">
    <name type="scientific">Micromonospora echinofusca</name>
    <dbReference type="NCBI Taxonomy" id="47858"/>
    <lineage>
        <taxon>Bacteria</taxon>
        <taxon>Bacillati</taxon>
        <taxon>Actinomycetota</taxon>
        <taxon>Actinomycetes</taxon>
        <taxon>Micromonosporales</taxon>
        <taxon>Micromonosporaceae</taxon>
        <taxon>Micromonospora</taxon>
    </lineage>
</organism>
<dbReference type="Pfam" id="PF09983">
    <property type="entry name" value="JetD_C"/>
    <property type="match status" value="1"/>
</dbReference>
<feature type="domain" description="DUF3322" evidence="2">
    <location>
        <begin position="17"/>
        <end position="197"/>
    </location>
</feature>
<proteinExistence type="predicted"/>
<gene>
    <name evidence="3" type="ORF">GA0070610_1878</name>
</gene>
<dbReference type="RefSeq" id="WP_088999640.1">
    <property type="nucleotide sequence ID" value="NZ_LT607733.1"/>
</dbReference>
<feature type="domain" description="Wadjet protein JetD C-terminal" evidence="1">
    <location>
        <begin position="219"/>
        <end position="393"/>
    </location>
</feature>
<protein>
    <recommendedName>
        <fullName evidence="5">Wadjet protein JetD C-terminal domain-containing protein</fullName>
    </recommendedName>
</protein>
<evidence type="ECO:0000259" key="2">
    <source>
        <dbReference type="Pfam" id="PF11795"/>
    </source>
</evidence>
<evidence type="ECO:0000313" key="3">
    <source>
        <dbReference type="EMBL" id="SCG15639.1"/>
    </source>
</evidence>
<name>A0A1C5G710_MICEH</name>
<evidence type="ECO:0000313" key="4">
    <source>
        <dbReference type="Proteomes" id="UP000198251"/>
    </source>
</evidence>
<keyword evidence="4" id="KW-1185">Reference proteome</keyword>
<dbReference type="AlphaFoldDB" id="A0A1C5G710"/>
<sequence>MPRSRSSQRASWTTIEDAIAVLRRRWERGDFLRDVAQGTPPTPVAVLLKGPTAGETADNFGDVQQWATRWREVDGRSVRVEYRSVGGRLIGTNQLPHKAWIDTPDLLWRTLGVQAQVDRYQTLLDLTRTVSPPIAAWAAERPMKLLTHEQDWIRLLDTVAWIDHHADPATYLRQIDVRDVDTKFVETRRSILAELLDRHLPADRVNVAHPPSAFAERYGLRPKPLLVRIRFLDNHHRPVPYSDLTVRVSELATTPLPVATVYVVENETTFLAFPPIHDAAVILGGGYAVAKLEPLTWLRDRDLVYWGDIDTHGFAILDRLRAAFSHTRSTLMDRETLLAHRAHWGREPTPTRRSLPQLTEQERALVDDLVNDTFAPSLRLEQEHIRYTVISDALKASAD</sequence>
<dbReference type="InterPro" id="IPR024537">
    <property type="entry name" value="DUF3322"/>
</dbReference>
<dbReference type="Pfam" id="PF11795">
    <property type="entry name" value="DUF3322"/>
    <property type="match status" value="1"/>
</dbReference>
<dbReference type="InterPro" id="IPR024534">
    <property type="entry name" value="JetD_C"/>
</dbReference>
<dbReference type="PIRSF" id="PIRSF028408">
    <property type="entry name" value="UCP028408"/>
    <property type="match status" value="1"/>
</dbReference>
<dbReference type="EMBL" id="LT607733">
    <property type="protein sequence ID" value="SCG15639.1"/>
    <property type="molecule type" value="Genomic_DNA"/>
</dbReference>
<reference evidence="3 4" key="1">
    <citation type="submission" date="2016-06" db="EMBL/GenBank/DDBJ databases">
        <authorList>
            <person name="Kjaerup R.B."/>
            <person name="Dalgaard T.S."/>
            <person name="Juul-Madsen H.R."/>
        </authorList>
    </citation>
    <scope>NUCLEOTIDE SEQUENCE [LARGE SCALE GENOMIC DNA]</scope>
    <source>
        <strain evidence="3 4">DSM 43913</strain>
    </source>
</reference>
<evidence type="ECO:0000259" key="1">
    <source>
        <dbReference type="Pfam" id="PF09983"/>
    </source>
</evidence>
<evidence type="ECO:0008006" key="5">
    <source>
        <dbReference type="Google" id="ProtNLM"/>
    </source>
</evidence>
<accession>A0A1C5G710</accession>
<dbReference type="GeneID" id="95801705"/>